<feature type="compositionally biased region" description="Low complexity" evidence="1">
    <location>
        <begin position="483"/>
        <end position="504"/>
    </location>
</feature>
<evidence type="ECO:0000313" key="2">
    <source>
        <dbReference type="EMBL" id="CAE8641480.1"/>
    </source>
</evidence>
<feature type="compositionally biased region" description="Low complexity" evidence="1">
    <location>
        <begin position="441"/>
        <end position="451"/>
    </location>
</feature>
<comment type="caution">
    <text evidence="2">The sequence shown here is derived from an EMBL/GenBank/DDBJ whole genome shotgun (WGS) entry which is preliminary data.</text>
</comment>
<name>A0A813HVU5_POLGL</name>
<reference evidence="2" key="1">
    <citation type="submission" date="2021-02" db="EMBL/GenBank/DDBJ databases">
        <authorList>
            <person name="Dougan E. K."/>
            <person name="Rhodes N."/>
            <person name="Thang M."/>
            <person name="Chan C."/>
        </authorList>
    </citation>
    <scope>NUCLEOTIDE SEQUENCE</scope>
</reference>
<organism evidence="2 3">
    <name type="scientific">Polarella glacialis</name>
    <name type="common">Dinoflagellate</name>
    <dbReference type="NCBI Taxonomy" id="89957"/>
    <lineage>
        <taxon>Eukaryota</taxon>
        <taxon>Sar</taxon>
        <taxon>Alveolata</taxon>
        <taxon>Dinophyceae</taxon>
        <taxon>Suessiales</taxon>
        <taxon>Suessiaceae</taxon>
        <taxon>Polarella</taxon>
    </lineage>
</organism>
<gene>
    <name evidence="2" type="ORF">PGLA1383_LOCUS56109</name>
</gene>
<feature type="region of interest" description="Disordered" evidence="1">
    <location>
        <begin position="441"/>
        <end position="515"/>
    </location>
</feature>
<dbReference type="Proteomes" id="UP000654075">
    <property type="component" value="Unassembled WGS sequence"/>
</dbReference>
<evidence type="ECO:0000256" key="1">
    <source>
        <dbReference type="SAM" id="MobiDB-lite"/>
    </source>
</evidence>
<protein>
    <submittedName>
        <fullName evidence="2">Uncharacterized protein</fullName>
    </submittedName>
</protein>
<sequence>MAVALLLPLLDLRRGPETTDIMLYLDDRAWASTAASDCMNFGRKWKDWSSRLGLKENEAKEKYYHQNYALALDEFAKVGAPPKTISGAPALLGVELAPEAGRPFTDKEKKKLDQAALVARTARSLPLPAFRRLRIAAAKAVPKAAYGWLCEAPTEQIFAKVEDAIARAGPNPAMGDRDLKMLFRGHSASPYFMAGQQVLMAAWRRAKRSKALPGTWREVGWVLTLRIFLQKIGCLEVAAWRWTTRLGGIIDLDPSSGDFDQTSGAVGHNTREAWRLTHFERWLARSDARIDSRQCQATAYNEQRCTLTRKLVANDSHRFAEVTGASVSPQKFEVMLSRKDRRNGREPNLCSWCKEARGADWEHMVWKCNASGKPPELAPPTDLLQRPLGWASTARTHSYNFAVLDWMAEVRQRILEDWYEHMSSAPKVKGTGRIAAAATAASYSSSNNHSNRQTAKGAAAATTAATATATAAATRQPQKRKAASQSSGRGSSAGGDQKAVTSSSKKSKLSTPAKKKKIRSSQWLSAFEDVQKKYHCCCARWCSELTQHSADYGFRPRSRLRGHSHRLLNPLSVAILAQAVAVLVVVAKQISHGERGWSGLCCRGCACRNLGQGASPHCASSCGGGHWCLRQSTRRCDTPHKQRGPGHAQGRMSKHAGDWCLSRGTSCRAAGGKASPQEEKEGK</sequence>
<feature type="compositionally biased region" description="Basic residues" evidence="1">
    <location>
        <begin position="505"/>
        <end position="515"/>
    </location>
</feature>
<evidence type="ECO:0000313" key="3">
    <source>
        <dbReference type="Proteomes" id="UP000654075"/>
    </source>
</evidence>
<feature type="compositionally biased region" description="Low complexity" evidence="1">
    <location>
        <begin position="458"/>
        <end position="474"/>
    </location>
</feature>
<proteinExistence type="predicted"/>
<dbReference type="AlphaFoldDB" id="A0A813HVU5"/>
<accession>A0A813HVU5</accession>
<keyword evidence="3" id="KW-1185">Reference proteome</keyword>
<dbReference type="EMBL" id="CAJNNV010032901">
    <property type="protein sequence ID" value="CAE8641480.1"/>
    <property type="molecule type" value="Genomic_DNA"/>
</dbReference>